<accession>A0AAV1HXP4</accession>
<dbReference type="EMBL" id="CAUYUE010000003">
    <property type="protein sequence ID" value="CAK0750962.1"/>
    <property type="molecule type" value="Genomic_DNA"/>
</dbReference>
<sequence length="317" mass="34632">MQCRQQSLLTETPACSAATALTAPNWPACPARLRAFRHYGHTEAHGYRARDQCRASAAPGMCFDAACQAAMDRAFLTATAVPLMGLAGAIVYKFRPLDWRSQEGKQVFEDPDTGAVFQSEDSVNPEKDRKGELAFRAVSYTPWPVEEGGKGDRIRVPVGPVSNTQPRTYVFPRILPQPSKVLAVSLPRPMGIILEEDKRRGRVVVGELTAGSEAAKRAKIAKLNKALENCSVQVGDVLRGVTCTNFVYETQALWGAAAPKRTIVLYGADKQKWPQVMGALRKGDRSDGHVTLIVERRLEGTADLETGPMATETSIDY</sequence>
<keyword evidence="2" id="KW-1185">Reference proteome</keyword>
<dbReference type="Proteomes" id="UP001314263">
    <property type="component" value="Unassembled WGS sequence"/>
</dbReference>
<evidence type="ECO:0000313" key="1">
    <source>
        <dbReference type="EMBL" id="CAK0750962.1"/>
    </source>
</evidence>
<gene>
    <name evidence="1" type="ORF">CVIRNUC_002031</name>
</gene>
<dbReference type="AlphaFoldDB" id="A0AAV1HXP4"/>
<organism evidence="1 2">
    <name type="scientific">Coccomyxa viridis</name>
    <dbReference type="NCBI Taxonomy" id="1274662"/>
    <lineage>
        <taxon>Eukaryota</taxon>
        <taxon>Viridiplantae</taxon>
        <taxon>Chlorophyta</taxon>
        <taxon>core chlorophytes</taxon>
        <taxon>Trebouxiophyceae</taxon>
        <taxon>Trebouxiophyceae incertae sedis</taxon>
        <taxon>Coccomyxaceae</taxon>
        <taxon>Coccomyxa</taxon>
    </lineage>
</organism>
<comment type="caution">
    <text evidence="1">The sequence shown here is derived from an EMBL/GenBank/DDBJ whole genome shotgun (WGS) entry which is preliminary data.</text>
</comment>
<reference evidence="1 2" key="1">
    <citation type="submission" date="2023-10" db="EMBL/GenBank/DDBJ databases">
        <authorList>
            <person name="Maclean D."/>
            <person name="Macfadyen A."/>
        </authorList>
    </citation>
    <scope>NUCLEOTIDE SEQUENCE [LARGE SCALE GENOMIC DNA]</scope>
</reference>
<proteinExistence type="predicted"/>
<protein>
    <submittedName>
        <fullName evidence="1">Uncharacterized protein</fullName>
    </submittedName>
</protein>
<name>A0AAV1HXP4_9CHLO</name>
<evidence type="ECO:0000313" key="2">
    <source>
        <dbReference type="Proteomes" id="UP001314263"/>
    </source>
</evidence>